<evidence type="ECO:0000313" key="2">
    <source>
        <dbReference type="EMBL" id="KAH3769431.1"/>
    </source>
</evidence>
<dbReference type="AlphaFoldDB" id="A0A9D4IBS0"/>
<dbReference type="Proteomes" id="UP000828390">
    <property type="component" value="Unassembled WGS sequence"/>
</dbReference>
<evidence type="ECO:0008006" key="4">
    <source>
        <dbReference type="Google" id="ProtNLM"/>
    </source>
</evidence>
<comment type="caution">
    <text evidence="2">The sequence shown here is derived from an EMBL/GenBank/DDBJ whole genome shotgun (WGS) entry which is preliminary data.</text>
</comment>
<keyword evidence="3" id="KW-1185">Reference proteome</keyword>
<protein>
    <recommendedName>
        <fullName evidence="4">Secreted protein</fullName>
    </recommendedName>
</protein>
<dbReference type="EMBL" id="JAIWYP010000009">
    <property type="protein sequence ID" value="KAH3769431.1"/>
    <property type="molecule type" value="Genomic_DNA"/>
</dbReference>
<name>A0A9D4IBS0_DREPO</name>
<feature type="signal peptide" evidence="1">
    <location>
        <begin position="1"/>
        <end position="19"/>
    </location>
</feature>
<reference evidence="2" key="1">
    <citation type="journal article" date="2019" name="bioRxiv">
        <title>The Genome of the Zebra Mussel, Dreissena polymorpha: A Resource for Invasive Species Research.</title>
        <authorList>
            <person name="McCartney M.A."/>
            <person name="Auch B."/>
            <person name="Kono T."/>
            <person name="Mallez S."/>
            <person name="Zhang Y."/>
            <person name="Obille A."/>
            <person name="Becker A."/>
            <person name="Abrahante J.E."/>
            <person name="Garbe J."/>
            <person name="Badalamenti J.P."/>
            <person name="Herman A."/>
            <person name="Mangelson H."/>
            <person name="Liachko I."/>
            <person name="Sullivan S."/>
            <person name="Sone E.D."/>
            <person name="Koren S."/>
            <person name="Silverstein K.A.T."/>
            <person name="Beckman K.B."/>
            <person name="Gohl D.M."/>
        </authorList>
    </citation>
    <scope>NUCLEOTIDE SEQUENCE</scope>
    <source>
        <strain evidence="2">Duluth1</strain>
        <tissue evidence="2">Whole animal</tissue>
    </source>
</reference>
<keyword evidence="1" id="KW-0732">Signal</keyword>
<feature type="chain" id="PRO_5039241065" description="Secreted protein" evidence="1">
    <location>
        <begin position="20"/>
        <end position="110"/>
    </location>
</feature>
<evidence type="ECO:0000256" key="1">
    <source>
        <dbReference type="SAM" id="SignalP"/>
    </source>
</evidence>
<sequence length="110" mass="13279">MAMIIQQLWIPILLLRIFSRPFTMGRIHGGSMISSCNRKYTTFVRKYTTFVRKYTTFVRKYTTFVRKYTTFVRKYTTFVRKYTTFVSHSGTRAPTAFNVYWQETGRFHLK</sequence>
<evidence type="ECO:0000313" key="3">
    <source>
        <dbReference type="Proteomes" id="UP000828390"/>
    </source>
</evidence>
<proteinExistence type="predicted"/>
<accession>A0A9D4IBS0</accession>
<organism evidence="2 3">
    <name type="scientific">Dreissena polymorpha</name>
    <name type="common">Zebra mussel</name>
    <name type="synonym">Mytilus polymorpha</name>
    <dbReference type="NCBI Taxonomy" id="45954"/>
    <lineage>
        <taxon>Eukaryota</taxon>
        <taxon>Metazoa</taxon>
        <taxon>Spiralia</taxon>
        <taxon>Lophotrochozoa</taxon>
        <taxon>Mollusca</taxon>
        <taxon>Bivalvia</taxon>
        <taxon>Autobranchia</taxon>
        <taxon>Heteroconchia</taxon>
        <taxon>Euheterodonta</taxon>
        <taxon>Imparidentia</taxon>
        <taxon>Neoheterodontei</taxon>
        <taxon>Myida</taxon>
        <taxon>Dreissenoidea</taxon>
        <taxon>Dreissenidae</taxon>
        <taxon>Dreissena</taxon>
    </lineage>
</organism>
<reference evidence="2" key="2">
    <citation type="submission" date="2020-11" db="EMBL/GenBank/DDBJ databases">
        <authorList>
            <person name="McCartney M.A."/>
            <person name="Auch B."/>
            <person name="Kono T."/>
            <person name="Mallez S."/>
            <person name="Becker A."/>
            <person name="Gohl D.M."/>
            <person name="Silverstein K.A.T."/>
            <person name="Koren S."/>
            <person name="Bechman K.B."/>
            <person name="Herman A."/>
            <person name="Abrahante J.E."/>
            <person name="Garbe J."/>
        </authorList>
    </citation>
    <scope>NUCLEOTIDE SEQUENCE</scope>
    <source>
        <strain evidence="2">Duluth1</strain>
        <tissue evidence="2">Whole animal</tissue>
    </source>
</reference>
<gene>
    <name evidence="2" type="ORF">DPMN_170700</name>
</gene>